<feature type="region of interest" description="Disordered" evidence="4">
    <location>
        <begin position="415"/>
        <end position="454"/>
    </location>
</feature>
<dbReference type="SUPFAM" id="SSF56112">
    <property type="entry name" value="Protein kinase-like (PK-like)"/>
    <property type="match status" value="1"/>
</dbReference>
<reference evidence="6" key="1">
    <citation type="submission" date="2014-11" db="EMBL/GenBank/DDBJ databases">
        <authorList>
            <person name="Otto D Thomas"/>
            <person name="Naeem Raeece"/>
        </authorList>
    </citation>
    <scope>NUCLEOTIDE SEQUENCE</scope>
</reference>
<protein>
    <recommendedName>
        <fullName evidence="5">Protein kinase domain-containing protein</fullName>
    </recommendedName>
</protein>
<feature type="region of interest" description="Disordered" evidence="4">
    <location>
        <begin position="190"/>
        <end position="217"/>
    </location>
</feature>
<dbReference type="VEuPathDB" id="CryptoDB:Cvel_7253"/>
<dbReference type="EMBL" id="CDMZ01002989">
    <property type="protein sequence ID" value="CEM44683.1"/>
    <property type="molecule type" value="Genomic_DNA"/>
</dbReference>
<dbReference type="InterPro" id="IPR011009">
    <property type="entry name" value="Kinase-like_dom_sf"/>
</dbReference>
<evidence type="ECO:0000256" key="4">
    <source>
        <dbReference type="SAM" id="MobiDB-lite"/>
    </source>
</evidence>
<name>A0A0G4HKG6_9ALVE</name>
<dbReference type="AlphaFoldDB" id="A0A0G4HKG6"/>
<evidence type="ECO:0000256" key="3">
    <source>
        <dbReference type="PROSITE-ProRule" id="PRU10141"/>
    </source>
</evidence>
<dbReference type="GO" id="GO:0005524">
    <property type="term" value="F:ATP binding"/>
    <property type="evidence" value="ECO:0007669"/>
    <property type="project" value="UniProtKB-UniRule"/>
</dbReference>
<dbReference type="InterPro" id="IPR008266">
    <property type="entry name" value="Tyr_kinase_AS"/>
</dbReference>
<dbReference type="PROSITE" id="PS50011">
    <property type="entry name" value="PROTEIN_KINASE_DOM"/>
    <property type="match status" value="1"/>
</dbReference>
<evidence type="ECO:0000256" key="2">
    <source>
        <dbReference type="ARBA" id="ARBA00022840"/>
    </source>
</evidence>
<dbReference type="Gene3D" id="3.30.200.20">
    <property type="entry name" value="Phosphorylase Kinase, domain 1"/>
    <property type="match status" value="1"/>
</dbReference>
<feature type="binding site" evidence="3">
    <location>
        <position position="54"/>
    </location>
    <ligand>
        <name>ATP</name>
        <dbReference type="ChEBI" id="CHEBI:30616"/>
    </ligand>
</feature>
<organism evidence="6">
    <name type="scientific">Chromera velia CCMP2878</name>
    <dbReference type="NCBI Taxonomy" id="1169474"/>
    <lineage>
        <taxon>Eukaryota</taxon>
        <taxon>Sar</taxon>
        <taxon>Alveolata</taxon>
        <taxon>Colpodellida</taxon>
        <taxon>Chromeraceae</taxon>
        <taxon>Chromera</taxon>
    </lineage>
</organism>
<keyword evidence="1 3" id="KW-0547">Nucleotide-binding</keyword>
<evidence type="ECO:0000313" key="6">
    <source>
        <dbReference type="EMBL" id="CEM44683.1"/>
    </source>
</evidence>
<dbReference type="PROSITE" id="PS00107">
    <property type="entry name" value="PROTEIN_KINASE_ATP"/>
    <property type="match status" value="1"/>
</dbReference>
<dbReference type="InterPro" id="IPR050117">
    <property type="entry name" value="MAPK"/>
</dbReference>
<dbReference type="InterPro" id="IPR000719">
    <property type="entry name" value="Prot_kinase_dom"/>
</dbReference>
<dbReference type="PANTHER" id="PTHR24055">
    <property type="entry name" value="MITOGEN-ACTIVATED PROTEIN KINASE"/>
    <property type="match status" value="1"/>
</dbReference>
<evidence type="ECO:0000259" key="5">
    <source>
        <dbReference type="PROSITE" id="PS50011"/>
    </source>
</evidence>
<dbReference type="InterPro" id="IPR017441">
    <property type="entry name" value="Protein_kinase_ATP_BS"/>
</dbReference>
<accession>A0A0G4HKG6</accession>
<feature type="compositionally biased region" description="Polar residues" evidence="4">
    <location>
        <begin position="429"/>
        <end position="440"/>
    </location>
</feature>
<proteinExistence type="predicted"/>
<keyword evidence="2 3" id="KW-0067">ATP-binding</keyword>
<feature type="domain" description="Protein kinase" evidence="5">
    <location>
        <begin position="24"/>
        <end position="383"/>
    </location>
</feature>
<gene>
    <name evidence="6" type="ORF">Cvel_7253</name>
</gene>
<dbReference type="Pfam" id="PF00069">
    <property type="entry name" value="Pkinase"/>
    <property type="match status" value="2"/>
</dbReference>
<sequence>MSCCPRSFYFVPYEEDGFVVGEECDVLGVIGRGVHGKVLAVHDLSDNRHYAVKKIKSVLTTPETARRALREILLLRCLKHDNVLTLSDVYVIPTATSNLDVYTKTEFVAITLSQYLDPSNFSLKHHHIRFLFRQLLRGLFYLHDNGIVHRDITPENLLMDRNCKLKIADFGLALFHRPLLSRPVNPPIRPRLTPFSSQPGEMTPIPPPVSSSEETDALPPPPFADFDGTVGSSDGALRPSMTGGVGTLRYSAPELLWGSASYDTKVDVWAAACVVAQMFNKGVPLFAGTTRLEQLALIVAAFGLPRYRETMETVPEAEREFMRQVDRQTREQLPGGRRLSILNVLRAKLPDAPEPAVFLLSQMFAMDPLTRWSAGICFGDDWLVNFPFLQTPSEETDLDALSDAADVEDPFVLPEEQGEVSTHEPPPVQSSTGAAPQSRDSPPEEEEEREGGKERVSVIPLDVFRFEVEHSALREGLGEQADAQLVQMYRERFFAEEQEWCDRLHEHPKD</sequence>
<dbReference type="GO" id="GO:0004672">
    <property type="term" value="F:protein kinase activity"/>
    <property type="evidence" value="ECO:0007669"/>
    <property type="project" value="InterPro"/>
</dbReference>
<dbReference type="Gene3D" id="1.10.510.10">
    <property type="entry name" value="Transferase(Phosphotransferase) domain 1"/>
    <property type="match status" value="1"/>
</dbReference>
<dbReference type="PhylomeDB" id="A0A0G4HKG6"/>
<dbReference type="PROSITE" id="PS00109">
    <property type="entry name" value="PROTEIN_KINASE_TYR"/>
    <property type="match status" value="1"/>
</dbReference>
<evidence type="ECO:0000256" key="1">
    <source>
        <dbReference type="ARBA" id="ARBA00022741"/>
    </source>
</evidence>